<reference evidence="1 2" key="1">
    <citation type="submission" date="2019-09" db="EMBL/GenBank/DDBJ databases">
        <title>Genome Sequence of Larkinella sp MA1.</title>
        <authorList>
            <person name="Srinivasan S."/>
        </authorList>
    </citation>
    <scope>NUCLEOTIDE SEQUENCE [LARGE SCALE GENOMIC DNA]</scope>
    <source>
        <strain evidence="1 2">MA1</strain>
    </source>
</reference>
<dbReference type="Proteomes" id="UP000326344">
    <property type="component" value="Unassembled WGS sequence"/>
</dbReference>
<proteinExistence type="predicted"/>
<keyword evidence="2" id="KW-1185">Reference proteome</keyword>
<gene>
    <name evidence="1" type="ORF">F0P93_05945</name>
</gene>
<sequence>MLIAIDEGKADRLLALLERFGDNIDHLSALNDRLKRLEELEKHRPLNRDEILKYFNRKEEQVLTYRRRGCPIKRITKTEWFAWKHELDAWLDGKHVNRHTTG</sequence>
<name>A0A5N1JP87_9BACT</name>
<organism evidence="1 2">
    <name type="scientific">Larkinella humicola</name>
    <dbReference type="NCBI Taxonomy" id="2607654"/>
    <lineage>
        <taxon>Bacteria</taxon>
        <taxon>Pseudomonadati</taxon>
        <taxon>Bacteroidota</taxon>
        <taxon>Cytophagia</taxon>
        <taxon>Cytophagales</taxon>
        <taxon>Spirosomataceae</taxon>
        <taxon>Larkinella</taxon>
    </lineage>
</organism>
<comment type="caution">
    <text evidence="1">The sequence shown here is derived from an EMBL/GenBank/DDBJ whole genome shotgun (WGS) entry which is preliminary data.</text>
</comment>
<evidence type="ECO:0000313" key="1">
    <source>
        <dbReference type="EMBL" id="KAA9357277.1"/>
    </source>
</evidence>
<dbReference type="AlphaFoldDB" id="A0A5N1JP87"/>
<evidence type="ECO:0000313" key="2">
    <source>
        <dbReference type="Proteomes" id="UP000326344"/>
    </source>
</evidence>
<protein>
    <submittedName>
        <fullName evidence="1">Uncharacterized protein</fullName>
    </submittedName>
</protein>
<dbReference type="EMBL" id="VTWS01000001">
    <property type="protein sequence ID" value="KAA9357277.1"/>
    <property type="molecule type" value="Genomic_DNA"/>
</dbReference>
<accession>A0A5N1JP87</accession>
<dbReference type="RefSeq" id="WP_150875405.1">
    <property type="nucleotide sequence ID" value="NZ_VTWS01000001.1"/>
</dbReference>